<dbReference type="RefSeq" id="YP_004323424.1">
    <property type="nucleotide sequence ID" value="NC_015284.1"/>
</dbReference>
<keyword evidence="2" id="KW-1185">Reference proteome</keyword>
<dbReference type="KEGG" id="vg:10327926"/>
<gene>
    <name evidence="1" type="ORF">PHM2_055</name>
</gene>
<accession>E3SSQ5</accession>
<dbReference type="Proteomes" id="UP000006538">
    <property type="component" value="Segment"/>
</dbReference>
<dbReference type="EMBL" id="GU075905">
    <property type="protein sequence ID" value="ADO99833.1"/>
    <property type="molecule type" value="Genomic_DNA"/>
</dbReference>
<sequence length="39" mass="4672">MLRHMRRIRHLRQQLPCVNTYSTRIRSFPSIKPSATICC</sequence>
<protein>
    <submittedName>
        <fullName evidence="1">Uncharacterized protein</fullName>
    </submittedName>
</protein>
<dbReference type="GeneID" id="10327926"/>
<reference evidence="1 2" key="1">
    <citation type="journal article" date="2010" name="Environ. Microbiol.">
        <title>Genomic analysis of oceanic cyanobacterial myoviruses compared with T4-like myoviruses from diverse hosts and environments.</title>
        <authorList>
            <person name="Sullivan M.B."/>
            <person name="Huang K.H."/>
            <person name="Ignacio-Espinoza J.C."/>
            <person name="Berlin A.M."/>
            <person name="Kelly L."/>
            <person name="Weigele P.R."/>
            <person name="DeFrancesco A.S."/>
            <person name="Kern S.E."/>
            <person name="Thompson L.R."/>
            <person name="Young S."/>
            <person name="Yandava C."/>
            <person name="Fu R."/>
            <person name="Krastins B."/>
            <person name="Chase M."/>
            <person name="Sarracino D."/>
            <person name="Osburne M.S."/>
            <person name="Henn M.R."/>
            <person name="Chisholm S.W."/>
        </authorList>
    </citation>
    <scope>NUCLEOTIDE SEQUENCE [LARGE SCALE GENOMIC DNA]</scope>
    <source>
        <strain evidence="1">M4-259</strain>
    </source>
</reference>
<evidence type="ECO:0000313" key="2">
    <source>
        <dbReference type="Proteomes" id="UP000006538"/>
    </source>
</evidence>
<organism evidence="1 2">
    <name type="scientific">Prochlorococcus phage P-HM2</name>
    <dbReference type="NCBI Taxonomy" id="445696"/>
    <lineage>
        <taxon>Viruses</taxon>
        <taxon>Duplodnaviria</taxon>
        <taxon>Heunggongvirae</taxon>
        <taxon>Uroviricota</taxon>
        <taxon>Caudoviricetes</taxon>
        <taxon>Eurybiavirus</taxon>
        <taxon>Eurybiavirus PHM2</taxon>
    </lineage>
</organism>
<evidence type="ECO:0000313" key="1">
    <source>
        <dbReference type="EMBL" id="ADO99833.1"/>
    </source>
</evidence>
<name>E3SSQ5_9CAUD</name>
<proteinExistence type="predicted"/>